<name>A0ABQ7ANG7_BRACR</name>
<protein>
    <submittedName>
        <fullName evidence="1">Uncharacterized protein</fullName>
    </submittedName>
</protein>
<comment type="caution">
    <text evidence="1">The sequence shown here is derived from an EMBL/GenBank/DDBJ whole genome shotgun (WGS) entry which is preliminary data.</text>
</comment>
<reference evidence="1 2" key="1">
    <citation type="journal article" date="2020" name="BMC Genomics">
        <title>Intraspecific diversification of the crop wild relative Brassica cretica Lam. using demographic model selection.</title>
        <authorList>
            <person name="Kioukis A."/>
            <person name="Michalopoulou V.A."/>
            <person name="Briers L."/>
            <person name="Pirintsos S."/>
            <person name="Studholme D.J."/>
            <person name="Pavlidis P."/>
            <person name="Sarris P.F."/>
        </authorList>
    </citation>
    <scope>NUCLEOTIDE SEQUENCE [LARGE SCALE GENOMIC DNA]</scope>
    <source>
        <strain evidence="2">cv. PFS-1207/04</strain>
    </source>
</reference>
<keyword evidence="2" id="KW-1185">Reference proteome</keyword>
<accession>A0ABQ7ANG7</accession>
<dbReference type="EMBL" id="QGKV02001556">
    <property type="protein sequence ID" value="KAF3515697.1"/>
    <property type="molecule type" value="Genomic_DNA"/>
</dbReference>
<organism evidence="1 2">
    <name type="scientific">Brassica cretica</name>
    <name type="common">Mustard</name>
    <dbReference type="NCBI Taxonomy" id="69181"/>
    <lineage>
        <taxon>Eukaryota</taxon>
        <taxon>Viridiplantae</taxon>
        <taxon>Streptophyta</taxon>
        <taxon>Embryophyta</taxon>
        <taxon>Tracheophyta</taxon>
        <taxon>Spermatophyta</taxon>
        <taxon>Magnoliopsida</taxon>
        <taxon>eudicotyledons</taxon>
        <taxon>Gunneridae</taxon>
        <taxon>Pentapetalae</taxon>
        <taxon>rosids</taxon>
        <taxon>malvids</taxon>
        <taxon>Brassicales</taxon>
        <taxon>Brassicaceae</taxon>
        <taxon>Brassiceae</taxon>
        <taxon>Brassica</taxon>
    </lineage>
</organism>
<evidence type="ECO:0000313" key="2">
    <source>
        <dbReference type="Proteomes" id="UP000266723"/>
    </source>
</evidence>
<sequence>MDRKSWTEDNGQEIMDRKTEARNELWRLIWTLRTSKKSRFPMLIRDCTRCIFLTMEKYFVSRSGGLKAHIKLVSSLYSESSLRGAVKELPWHLWISFYMELEQLPSVGKLWISPRHGVRTVTFWWGSYESAHSICASSMLMKLQVKKAMVSRHSQCPSSYAREVLGAHDKSLVVDQTLMAGCQKKGGDKEPATLRLPSSFECEARKAMVPACH</sequence>
<proteinExistence type="predicted"/>
<dbReference type="Proteomes" id="UP000266723">
    <property type="component" value="Unassembled WGS sequence"/>
</dbReference>
<gene>
    <name evidence="1" type="ORF">DY000_02059224</name>
</gene>
<evidence type="ECO:0000313" key="1">
    <source>
        <dbReference type="EMBL" id="KAF3515697.1"/>
    </source>
</evidence>